<gene>
    <name evidence="1" type="ORF">FRUB_04586</name>
</gene>
<dbReference type="Proteomes" id="UP000214646">
    <property type="component" value="Unassembled WGS sequence"/>
</dbReference>
<dbReference type="EMBL" id="NIDE01000006">
    <property type="protein sequence ID" value="OWK41223.1"/>
    <property type="molecule type" value="Genomic_DNA"/>
</dbReference>
<comment type="caution">
    <text evidence="1">The sequence shown here is derived from an EMBL/GenBank/DDBJ whole genome shotgun (WGS) entry which is preliminary data.</text>
</comment>
<dbReference type="AlphaFoldDB" id="A0A225DJT5"/>
<organism evidence="1 2">
    <name type="scientific">Fimbriiglobus ruber</name>
    <dbReference type="NCBI Taxonomy" id="1908690"/>
    <lineage>
        <taxon>Bacteria</taxon>
        <taxon>Pseudomonadati</taxon>
        <taxon>Planctomycetota</taxon>
        <taxon>Planctomycetia</taxon>
        <taxon>Gemmatales</taxon>
        <taxon>Gemmataceae</taxon>
        <taxon>Fimbriiglobus</taxon>
    </lineage>
</organism>
<reference evidence="2" key="1">
    <citation type="submission" date="2017-06" db="EMBL/GenBank/DDBJ databases">
        <title>Genome analysis of Fimbriiglobus ruber SP5, the first member of the order Planctomycetales with confirmed chitinolytic capability.</title>
        <authorList>
            <person name="Ravin N.V."/>
            <person name="Rakitin A.L."/>
            <person name="Ivanova A.A."/>
            <person name="Beletsky A.V."/>
            <person name="Kulichevskaya I.S."/>
            <person name="Mardanov A.V."/>
            <person name="Dedysh S.N."/>
        </authorList>
    </citation>
    <scope>NUCLEOTIDE SEQUENCE [LARGE SCALE GENOMIC DNA]</scope>
    <source>
        <strain evidence="2">SP5</strain>
    </source>
</reference>
<protein>
    <submittedName>
        <fullName evidence="1">Putative 2-component regulator</fullName>
    </submittedName>
</protein>
<name>A0A225DJT5_9BACT</name>
<keyword evidence="2" id="KW-1185">Reference proteome</keyword>
<dbReference type="RefSeq" id="WP_238602711.1">
    <property type="nucleotide sequence ID" value="NZ_NIDE01000006.1"/>
</dbReference>
<proteinExistence type="predicted"/>
<accession>A0A225DJT5</accession>
<evidence type="ECO:0000313" key="2">
    <source>
        <dbReference type="Proteomes" id="UP000214646"/>
    </source>
</evidence>
<sequence length="64" mass="6832">MLEVEQVLAAADVRDLADAAKAAAKLAEIDRQLAGLKGNGRVDKARGYVKEQLKKLKLASIEAV</sequence>
<evidence type="ECO:0000313" key="1">
    <source>
        <dbReference type="EMBL" id="OWK41223.1"/>
    </source>
</evidence>